<reference evidence="2 3" key="1">
    <citation type="journal article" date="2020" name="ISME J.">
        <title>Uncovering the hidden diversity of litter-decomposition mechanisms in mushroom-forming fungi.</title>
        <authorList>
            <person name="Floudas D."/>
            <person name="Bentzer J."/>
            <person name="Ahren D."/>
            <person name="Johansson T."/>
            <person name="Persson P."/>
            <person name="Tunlid A."/>
        </authorList>
    </citation>
    <scope>NUCLEOTIDE SEQUENCE [LARGE SCALE GENOMIC DNA]</scope>
    <source>
        <strain evidence="2 3">CBS 291.85</strain>
    </source>
</reference>
<comment type="caution">
    <text evidence="2">The sequence shown here is derived from an EMBL/GenBank/DDBJ whole genome shotgun (WGS) entry which is preliminary data.</text>
</comment>
<dbReference type="OrthoDB" id="3188866at2759"/>
<evidence type="ECO:0000313" key="2">
    <source>
        <dbReference type="EMBL" id="KAF5343729.1"/>
    </source>
</evidence>
<dbReference type="InterPro" id="IPR003903">
    <property type="entry name" value="UIM_dom"/>
</dbReference>
<evidence type="ECO:0000256" key="1">
    <source>
        <dbReference type="SAM" id="MobiDB-lite"/>
    </source>
</evidence>
<protein>
    <submittedName>
        <fullName evidence="2">Uncharacterized protein</fullName>
    </submittedName>
</protein>
<feature type="region of interest" description="Disordered" evidence="1">
    <location>
        <begin position="88"/>
        <end position="112"/>
    </location>
</feature>
<dbReference type="PROSITE" id="PS50330">
    <property type="entry name" value="UIM"/>
    <property type="match status" value="1"/>
</dbReference>
<sequence>MELSLESYRIIVNNVQSRADLVCLCRVSRSFRQVAERALYNTLLIRISTVDSISRTIALCETLEKQPRISSLVDALTILVANDEEVSGDEGANVASEVQAEEQNGESEEQEELAAALAMSLTENVEAGVQEASTSGEGEDEDDDREGEENIVGVQRPDLDHCWTCISLALQKTTNLRHLNIHISSNIETSVAWILTGSTFRLRSYHCDVTWDHRLVAFLNLQDELEDLYIIDYHDLSGLGHSSPLDSPSSSLAISPDSMEAPSSSISPNALRSLHVLECTFTEAATTLVPGRPVIRLKTAFSSSILSAKRMEMKALFAATWRSTRRMRSLDIGDSVYTEEFGTEMLQTIVAHSRTRDDLRYLGTLVLPVKGNERLMFYALLR</sequence>
<feature type="compositionally biased region" description="Acidic residues" evidence="1">
    <location>
        <begin position="99"/>
        <end position="112"/>
    </location>
</feature>
<organism evidence="2 3">
    <name type="scientific">Tetrapyrgos nigripes</name>
    <dbReference type="NCBI Taxonomy" id="182062"/>
    <lineage>
        <taxon>Eukaryota</taxon>
        <taxon>Fungi</taxon>
        <taxon>Dikarya</taxon>
        <taxon>Basidiomycota</taxon>
        <taxon>Agaricomycotina</taxon>
        <taxon>Agaricomycetes</taxon>
        <taxon>Agaricomycetidae</taxon>
        <taxon>Agaricales</taxon>
        <taxon>Marasmiineae</taxon>
        <taxon>Marasmiaceae</taxon>
        <taxon>Tetrapyrgos</taxon>
    </lineage>
</organism>
<name>A0A8H5CL32_9AGAR</name>
<gene>
    <name evidence="2" type="ORF">D9758_016507</name>
</gene>
<dbReference type="EMBL" id="JAACJM010000135">
    <property type="protein sequence ID" value="KAF5343729.1"/>
    <property type="molecule type" value="Genomic_DNA"/>
</dbReference>
<accession>A0A8H5CL32</accession>
<proteinExistence type="predicted"/>
<feature type="region of interest" description="Disordered" evidence="1">
    <location>
        <begin position="127"/>
        <end position="147"/>
    </location>
</feature>
<feature type="compositionally biased region" description="Acidic residues" evidence="1">
    <location>
        <begin position="137"/>
        <end position="147"/>
    </location>
</feature>
<evidence type="ECO:0000313" key="3">
    <source>
        <dbReference type="Proteomes" id="UP000559256"/>
    </source>
</evidence>
<dbReference type="AlphaFoldDB" id="A0A8H5CL32"/>
<keyword evidence="3" id="KW-1185">Reference proteome</keyword>
<dbReference type="Proteomes" id="UP000559256">
    <property type="component" value="Unassembled WGS sequence"/>
</dbReference>